<evidence type="ECO:0000313" key="3">
    <source>
        <dbReference type="Proteomes" id="UP000243723"/>
    </source>
</evidence>
<feature type="compositionally biased region" description="Basic and acidic residues" evidence="1">
    <location>
        <begin position="175"/>
        <end position="184"/>
    </location>
</feature>
<evidence type="ECO:0000256" key="1">
    <source>
        <dbReference type="SAM" id="MobiDB-lite"/>
    </source>
</evidence>
<dbReference type="Proteomes" id="UP000243723">
    <property type="component" value="Unassembled WGS sequence"/>
</dbReference>
<feature type="compositionally biased region" description="Basic and acidic residues" evidence="1">
    <location>
        <begin position="8"/>
        <end position="29"/>
    </location>
</feature>
<feature type="region of interest" description="Disordered" evidence="1">
    <location>
        <begin position="1"/>
        <end position="32"/>
    </location>
</feature>
<dbReference type="EMBL" id="NHZQ01000331">
    <property type="protein sequence ID" value="PSK43000.1"/>
    <property type="molecule type" value="Genomic_DNA"/>
</dbReference>
<organism evidence="2 3">
    <name type="scientific">Elsinoe australis</name>
    <dbReference type="NCBI Taxonomy" id="40998"/>
    <lineage>
        <taxon>Eukaryota</taxon>
        <taxon>Fungi</taxon>
        <taxon>Dikarya</taxon>
        <taxon>Ascomycota</taxon>
        <taxon>Pezizomycotina</taxon>
        <taxon>Dothideomycetes</taxon>
        <taxon>Dothideomycetidae</taxon>
        <taxon>Myriangiales</taxon>
        <taxon>Elsinoaceae</taxon>
        <taxon>Elsinoe</taxon>
    </lineage>
</organism>
<evidence type="ECO:0000313" key="2">
    <source>
        <dbReference type="EMBL" id="PSK43000.1"/>
    </source>
</evidence>
<keyword evidence="3" id="KW-1185">Reference proteome</keyword>
<protein>
    <submittedName>
        <fullName evidence="2">Uncharacterized protein</fullName>
    </submittedName>
</protein>
<feature type="compositionally biased region" description="Basic and acidic residues" evidence="1">
    <location>
        <begin position="142"/>
        <end position="160"/>
    </location>
</feature>
<gene>
    <name evidence="2" type="ORF">B9Z65_6954</name>
</gene>
<feature type="region of interest" description="Disordered" evidence="1">
    <location>
        <begin position="339"/>
        <end position="385"/>
    </location>
</feature>
<accession>A0A2P7Z457</accession>
<feature type="compositionally biased region" description="Basic and acidic residues" evidence="1">
    <location>
        <begin position="193"/>
        <end position="204"/>
    </location>
</feature>
<proteinExistence type="predicted"/>
<feature type="compositionally biased region" description="Basic and acidic residues" evidence="1">
    <location>
        <begin position="363"/>
        <end position="385"/>
    </location>
</feature>
<reference evidence="2 3" key="1">
    <citation type="submission" date="2017-05" db="EMBL/GenBank/DDBJ databases">
        <title>Draft genome sequence of Elsinoe australis.</title>
        <authorList>
            <person name="Cheng Q."/>
        </authorList>
    </citation>
    <scope>NUCLEOTIDE SEQUENCE [LARGE SCALE GENOMIC DNA]</scope>
    <source>
        <strain evidence="2 3">NL1</strain>
    </source>
</reference>
<dbReference type="OrthoDB" id="3934332at2759"/>
<name>A0A2P7Z457_9PEZI</name>
<dbReference type="AlphaFoldDB" id="A0A2P7Z457"/>
<sequence>MAYVPPWKRKENAALADDKSQDLPPDHKGPGGCRFQSNPSAYVASDILCHYFPNAREDAQPDRNGVVCIQRATMNGSAEKPKDLVFILLHTNANPQFYTDGLVYVKSQLYLLNAWRTKKNATQTGKGITLDEFAKGLGISHDQSDHTRDEKGGPAVDDRSQNYPTDINDPANSDRTADGDHDDAGAIAFSPARNKDSLLGDSKRASKSAADSQGITASEFIISEPADSPLHGSDVEDTQKSADTAAIESAGSEGYHVAVYDQVGRGRGNKDGDTFRFIGYHKVISVDFCPPHSKKLKDLLQHKWTWKDRHGNEVAKQRDISKWQESFKWEWAEIKLEKDDEYEKQVGPPQIERHTSIAGTGARPEDAGKSVNDLLKEMRSENNDE</sequence>
<feature type="compositionally biased region" description="Polar residues" evidence="1">
    <location>
        <begin position="161"/>
        <end position="174"/>
    </location>
</feature>
<feature type="region of interest" description="Disordered" evidence="1">
    <location>
        <begin position="139"/>
        <end position="217"/>
    </location>
</feature>
<comment type="caution">
    <text evidence="2">The sequence shown here is derived from an EMBL/GenBank/DDBJ whole genome shotgun (WGS) entry which is preliminary data.</text>
</comment>